<accession>A0A1H4A0G9</accession>
<proteinExistence type="predicted"/>
<dbReference type="AlphaFoldDB" id="A0A1H4A0G9"/>
<dbReference type="Proteomes" id="UP000199288">
    <property type="component" value="Unassembled WGS sequence"/>
</dbReference>
<gene>
    <name evidence="1" type="ORF">SAMN02910418_01283</name>
</gene>
<dbReference type="EMBL" id="FNQV01000007">
    <property type="protein sequence ID" value="SEA29387.1"/>
    <property type="molecule type" value="Genomic_DNA"/>
</dbReference>
<reference evidence="2" key="1">
    <citation type="submission" date="2016-10" db="EMBL/GenBank/DDBJ databases">
        <authorList>
            <person name="Varghese N."/>
            <person name="Submissions S."/>
        </authorList>
    </citation>
    <scope>NUCLEOTIDE SEQUENCE [LARGE SCALE GENOMIC DNA]</scope>
    <source>
        <strain evidence="2">KPR-1</strain>
    </source>
</reference>
<protein>
    <submittedName>
        <fullName evidence="1">Uncharacterized protein</fullName>
    </submittedName>
</protein>
<sequence>MGGLDLLEGGLSLWDREGINVRPQNLDAASNLDRRKLVLGDVSPKGLIRAEAKFDGVGEVEVVGEVGRGRRGVRHDNSRQLELSGDGE</sequence>
<keyword evidence="2" id="KW-1185">Reference proteome</keyword>
<evidence type="ECO:0000313" key="1">
    <source>
        <dbReference type="EMBL" id="SEA29387.1"/>
    </source>
</evidence>
<evidence type="ECO:0000313" key="2">
    <source>
        <dbReference type="Proteomes" id="UP000199288"/>
    </source>
</evidence>
<dbReference type="RefSeq" id="WP_176780717.1">
    <property type="nucleotide sequence ID" value="NZ_FNQV01000007.1"/>
</dbReference>
<name>A0A1H4A0G9_9ACTO</name>
<organism evidence="1 2">
    <name type="scientific">Bowdeniella nasicola</name>
    <dbReference type="NCBI Taxonomy" id="208480"/>
    <lineage>
        <taxon>Bacteria</taxon>
        <taxon>Bacillati</taxon>
        <taxon>Actinomycetota</taxon>
        <taxon>Actinomycetes</taxon>
        <taxon>Actinomycetales</taxon>
        <taxon>Actinomycetaceae</taxon>
        <taxon>Bowdeniella</taxon>
    </lineage>
</organism>